<organism evidence="3 4">
    <name type="scientific">Bradyrhizobium erythrophlei</name>
    <dbReference type="NCBI Taxonomy" id="1437360"/>
    <lineage>
        <taxon>Bacteria</taxon>
        <taxon>Pseudomonadati</taxon>
        <taxon>Pseudomonadota</taxon>
        <taxon>Alphaproteobacteria</taxon>
        <taxon>Hyphomicrobiales</taxon>
        <taxon>Nitrobacteraceae</taxon>
        <taxon>Bradyrhizobium</taxon>
    </lineage>
</organism>
<dbReference type="Pfam" id="PF07811">
    <property type="entry name" value="TadE"/>
    <property type="match status" value="1"/>
</dbReference>
<protein>
    <submittedName>
        <fullName evidence="3">Flp pilus assembly protein TadG</fullName>
    </submittedName>
</protein>
<name>A0A1M5HVX1_9BRAD</name>
<feature type="domain" description="TadE-like" evidence="2">
    <location>
        <begin position="23"/>
        <end position="65"/>
    </location>
</feature>
<dbReference type="EMBL" id="LT670818">
    <property type="protein sequence ID" value="SHG20077.1"/>
    <property type="molecule type" value="Genomic_DNA"/>
</dbReference>
<dbReference type="AlphaFoldDB" id="A0A1M5HVX1"/>
<dbReference type="Proteomes" id="UP000190675">
    <property type="component" value="Chromosome I"/>
</dbReference>
<accession>A0A1M5HVX1</accession>
<evidence type="ECO:0000259" key="2">
    <source>
        <dbReference type="Pfam" id="PF07811"/>
    </source>
</evidence>
<dbReference type="InterPro" id="IPR012495">
    <property type="entry name" value="TadE-like_dom"/>
</dbReference>
<evidence type="ECO:0000256" key="1">
    <source>
        <dbReference type="SAM" id="Phobius"/>
    </source>
</evidence>
<reference evidence="3 4" key="1">
    <citation type="submission" date="2016-11" db="EMBL/GenBank/DDBJ databases">
        <authorList>
            <person name="Jaros S."/>
            <person name="Januszkiewicz K."/>
            <person name="Wedrychowicz H."/>
        </authorList>
    </citation>
    <scope>NUCLEOTIDE SEQUENCE [LARGE SCALE GENOMIC DNA]</scope>
    <source>
        <strain evidence="3 4">GAS242</strain>
    </source>
</reference>
<sequence length="189" mass="20719">MSRAASTASLRNRLRRFRRSRRGSAAVEFALVAPVFIALLFAIIETSMVFFASQYLESGIQDSGRQLYTHQLQDSGLSTAQQEAAFKADLCNRVQVLMTCPIDIDVRFAPAGTAIVITDPIDGSGNYDNSNLTFQLPPKNSSATVVVRGFYQWPLFVTGLGYNIANIGRGTSNSKRLLSATTAFHVEPY</sequence>
<dbReference type="RefSeq" id="WP_079565064.1">
    <property type="nucleotide sequence ID" value="NZ_LT670818.1"/>
</dbReference>
<gene>
    <name evidence="3" type="ORF">SAMN05444169_1087</name>
</gene>
<feature type="transmembrane region" description="Helical" evidence="1">
    <location>
        <begin position="25"/>
        <end position="44"/>
    </location>
</feature>
<evidence type="ECO:0000313" key="4">
    <source>
        <dbReference type="Proteomes" id="UP000190675"/>
    </source>
</evidence>
<dbReference type="OrthoDB" id="7349713at2"/>
<keyword evidence="1" id="KW-0472">Membrane</keyword>
<evidence type="ECO:0000313" key="3">
    <source>
        <dbReference type="EMBL" id="SHG20077.1"/>
    </source>
</evidence>
<keyword evidence="1" id="KW-1133">Transmembrane helix</keyword>
<proteinExistence type="predicted"/>
<keyword evidence="1" id="KW-0812">Transmembrane</keyword>